<dbReference type="CDD" id="cd23399">
    <property type="entry name" value="beta-trefoil_ABD_ABFB"/>
    <property type="match status" value="1"/>
</dbReference>
<dbReference type="SUPFAM" id="SSF110221">
    <property type="entry name" value="AbfB domain"/>
    <property type="match status" value="2"/>
</dbReference>
<dbReference type="Gene3D" id="2.80.10.50">
    <property type="match status" value="2"/>
</dbReference>
<organism evidence="4 5">
    <name type="scientific">Streptomyces longwoodensis</name>
    <dbReference type="NCBI Taxonomy" id="68231"/>
    <lineage>
        <taxon>Bacteria</taxon>
        <taxon>Bacillati</taxon>
        <taxon>Actinomycetota</taxon>
        <taxon>Actinomycetes</taxon>
        <taxon>Kitasatosporales</taxon>
        <taxon>Streptomycetaceae</taxon>
        <taxon>Streptomyces</taxon>
    </lineage>
</organism>
<evidence type="ECO:0000313" key="4">
    <source>
        <dbReference type="EMBL" id="KUN38799.1"/>
    </source>
</evidence>
<reference evidence="4 5" key="1">
    <citation type="submission" date="2015-10" db="EMBL/GenBank/DDBJ databases">
        <title>Draft genome sequence of Streptomyces longwoodensis DSM 41677, type strain for the species Streptomyces longwoodensis.</title>
        <authorList>
            <person name="Ruckert C."/>
            <person name="Winkler A."/>
            <person name="Kalinowski J."/>
            <person name="Kampfer P."/>
            <person name="Glaeser S."/>
        </authorList>
    </citation>
    <scope>NUCLEOTIDE SEQUENCE [LARGE SCALE GENOMIC DNA]</scope>
    <source>
        <strain evidence="4 5">DSM 41677</strain>
    </source>
</reference>
<feature type="compositionally biased region" description="Low complexity" evidence="1">
    <location>
        <begin position="104"/>
        <end position="131"/>
    </location>
</feature>
<evidence type="ECO:0000256" key="1">
    <source>
        <dbReference type="SAM" id="MobiDB-lite"/>
    </source>
</evidence>
<proteinExistence type="predicted"/>
<dbReference type="STRING" id="68231.AQJ30_11800"/>
<dbReference type="GO" id="GO:0046373">
    <property type="term" value="P:L-arabinose metabolic process"/>
    <property type="evidence" value="ECO:0007669"/>
    <property type="project" value="InterPro"/>
</dbReference>
<name>A0A117QNW3_9ACTN</name>
<gene>
    <name evidence="4" type="ORF">AQJ30_11800</name>
</gene>
<evidence type="ECO:0000313" key="5">
    <source>
        <dbReference type="Proteomes" id="UP000053271"/>
    </source>
</evidence>
<dbReference type="GeneID" id="91425287"/>
<sequence>MPQNESRPSSHRPWEDGWAPDTTRAPGTRRLWLAGALAVATVVACVTAIALGDRPGDEASQRTTATAPTGPDARRGPGLISFATPPTTATTATTAGAGPGGGPSSSTSPSPTASPAVRHSTTATPSASSPTRPTPTAPAPASPRRSLRSVNYSDRYWHVSHGLVRLDPAAAGDARADSTFTVVPGLADRACLSLRTADGRYLRHRDFVLRAEPDDGSSLFGRDATFCARPAPAASGAVSLESVNYPGRFLRHQDFRLRLDPYQDSDLYRADSAFRFTSPLAG</sequence>
<dbReference type="GO" id="GO:0046556">
    <property type="term" value="F:alpha-L-arabinofuranosidase activity"/>
    <property type="evidence" value="ECO:0007669"/>
    <property type="project" value="InterPro"/>
</dbReference>
<dbReference type="InterPro" id="IPR036195">
    <property type="entry name" value="AbfB_ABD_sf"/>
</dbReference>
<protein>
    <submittedName>
        <fullName evidence="4">Alpha-L-arabinofuranosidase</fullName>
    </submittedName>
</protein>
<dbReference type="AlphaFoldDB" id="A0A117QNW3"/>
<feature type="region of interest" description="Disordered" evidence="1">
    <location>
        <begin position="54"/>
        <end position="147"/>
    </location>
</feature>
<dbReference type="RefSeq" id="WP_067232236.1">
    <property type="nucleotide sequence ID" value="NZ_KQ948551.1"/>
</dbReference>
<accession>A0A117QNW3</accession>
<keyword evidence="2" id="KW-1133">Transmembrane helix</keyword>
<dbReference type="EMBL" id="LMWS01000014">
    <property type="protein sequence ID" value="KUN38799.1"/>
    <property type="molecule type" value="Genomic_DNA"/>
</dbReference>
<keyword evidence="2" id="KW-0472">Membrane</keyword>
<feature type="domain" description="Alpha-L-arabinofuranosidase B arabinose-binding" evidence="3">
    <location>
        <begin position="146"/>
        <end position="275"/>
    </location>
</feature>
<feature type="region of interest" description="Disordered" evidence="1">
    <location>
        <begin position="1"/>
        <end position="23"/>
    </location>
</feature>
<feature type="compositionally biased region" description="Pro residues" evidence="1">
    <location>
        <begin position="132"/>
        <end position="141"/>
    </location>
</feature>
<keyword evidence="5" id="KW-1185">Reference proteome</keyword>
<evidence type="ECO:0000259" key="3">
    <source>
        <dbReference type="Pfam" id="PF05270"/>
    </source>
</evidence>
<dbReference type="InterPro" id="IPR007934">
    <property type="entry name" value="AbfB_ABD"/>
</dbReference>
<dbReference type="Pfam" id="PF05270">
    <property type="entry name" value="AbfB"/>
    <property type="match status" value="1"/>
</dbReference>
<keyword evidence="2" id="KW-0812">Transmembrane</keyword>
<evidence type="ECO:0000256" key="2">
    <source>
        <dbReference type="SAM" id="Phobius"/>
    </source>
</evidence>
<dbReference type="Proteomes" id="UP000053271">
    <property type="component" value="Unassembled WGS sequence"/>
</dbReference>
<feature type="transmembrane region" description="Helical" evidence="2">
    <location>
        <begin position="31"/>
        <end position="52"/>
    </location>
</feature>
<comment type="caution">
    <text evidence="4">The sequence shown here is derived from an EMBL/GenBank/DDBJ whole genome shotgun (WGS) entry which is preliminary data.</text>
</comment>
<feature type="compositionally biased region" description="Low complexity" evidence="1">
    <location>
        <begin position="83"/>
        <end position="96"/>
    </location>
</feature>